<dbReference type="HOGENOM" id="CLU_2697213_0_0_7"/>
<name>S2KTK0_BILW3</name>
<reference evidence="1 2" key="1">
    <citation type="submission" date="2010-10" db="EMBL/GenBank/DDBJ databases">
        <authorList>
            <consortium name="The Broad Institute Genome Sequencing Platform"/>
            <person name="Ward D."/>
            <person name="Earl A."/>
            <person name="Feldgarden M."/>
            <person name="Young S.K."/>
            <person name="Gargeya S."/>
            <person name="Zeng Q."/>
            <person name="Alvarado L."/>
            <person name="Berlin A."/>
            <person name="Bochicchio J."/>
            <person name="Chapman S.B."/>
            <person name="Chen Z."/>
            <person name="Freedman E."/>
            <person name="Gellesch M."/>
            <person name="Goldberg J."/>
            <person name="Griggs A."/>
            <person name="Gujja S."/>
            <person name="Heilman E."/>
            <person name="Heiman D."/>
            <person name="Howarth C."/>
            <person name="Mehta T."/>
            <person name="Neiman D."/>
            <person name="Pearson M."/>
            <person name="Roberts A."/>
            <person name="Saif S."/>
            <person name="Shea T."/>
            <person name="Shenoy N."/>
            <person name="Sisk P."/>
            <person name="Stolte C."/>
            <person name="Sykes S."/>
            <person name="White J."/>
            <person name="Yandava C."/>
            <person name="Allen-Vercoe E."/>
            <person name="Sibley C."/>
            <person name="Ambrose C.E."/>
            <person name="Strauss J."/>
            <person name="Daigneault M."/>
            <person name="Haas B."/>
            <person name="Nusbaum C."/>
            <person name="Birren B."/>
        </authorList>
    </citation>
    <scope>NUCLEOTIDE SEQUENCE [LARGE SCALE GENOMIC DNA]</scope>
    <source>
        <strain evidence="1 2">3_1_6</strain>
    </source>
</reference>
<organism evidence="1 2">
    <name type="scientific">Bilophila wadsworthia (strain 3_1_6)</name>
    <dbReference type="NCBI Taxonomy" id="563192"/>
    <lineage>
        <taxon>Bacteria</taxon>
        <taxon>Pseudomonadati</taxon>
        <taxon>Thermodesulfobacteriota</taxon>
        <taxon>Desulfovibrionia</taxon>
        <taxon>Desulfovibrionales</taxon>
        <taxon>Desulfovibrionaceae</taxon>
        <taxon>Bilophila</taxon>
    </lineage>
</organism>
<comment type="caution">
    <text evidence="1">The sequence shown here is derived from an EMBL/GenBank/DDBJ whole genome shotgun (WGS) entry which is preliminary data.</text>
</comment>
<gene>
    <name evidence="1" type="ORF">HMPREF0179_05127</name>
</gene>
<evidence type="ECO:0000313" key="1">
    <source>
        <dbReference type="EMBL" id="EPC05843.1"/>
    </source>
</evidence>
<dbReference type="Proteomes" id="UP000006034">
    <property type="component" value="Unassembled WGS sequence"/>
</dbReference>
<proteinExistence type="predicted"/>
<dbReference type="GeneID" id="78084600"/>
<reference evidence="1 2" key="2">
    <citation type="submission" date="2013-04" db="EMBL/GenBank/DDBJ databases">
        <title>The Genome Sequence of Bilophila wadsworthia 3_1_6.</title>
        <authorList>
            <consortium name="The Broad Institute Genomics Platform"/>
            <person name="Earl A."/>
            <person name="Ward D."/>
            <person name="Feldgarden M."/>
            <person name="Gevers D."/>
            <person name="Sibley C."/>
            <person name="Strauss J."/>
            <person name="Allen-Vercoe E."/>
            <person name="Walker B."/>
            <person name="Young S."/>
            <person name="Zeng Q."/>
            <person name="Gargeya S."/>
            <person name="Fitzgerald M."/>
            <person name="Haas B."/>
            <person name="Abouelleil A."/>
            <person name="Allen A.W."/>
            <person name="Alvarado L."/>
            <person name="Arachchi H.M."/>
            <person name="Berlin A.M."/>
            <person name="Chapman S.B."/>
            <person name="Gainer-Dewar J."/>
            <person name="Goldberg J."/>
            <person name="Griggs A."/>
            <person name="Gujja S."/>
            <person name="Hansen M."/>
            <person name="Howarth C."/>
            <person name="Imamovic A."/>
            <person name="Ireland A."/>
            <person name="Larimer J."/>
            <person name="McCowan C."/>
            <person name="Murphy C."/>
            <person name="Pearson M."/>
            <person name="Poon T.W."/>
            <person name="Priest M."/>
            <person name="Roberts A."/>
            <person name="Saif S."/>
            <person name="Shea T."/>
            <person name="Sisk P."/>
            <person name="Sykes S."/>
            <person name="Wortman J."/>
            <person name="Nusbaum C."/>
            <person name="Birren B."/>
        </authorList>
    </citation>
    <scope>NUCLEOTIDE SEQUENCE [LARGE SCALE GENOMIC DNA]</scope>
    <source>
        <strain evidence="1 2">3_1_6</strain>
    </source>
</reference>
<sequence length="82" mass="9493">MIYRNDMAVAKKTGGRGRETFYRKFPSPFPRTPIPLSSKTFDFIESLFMLLGEWREVVFVNEESAVLKILGAFLRKSKETQS</sequence>
<dbReference type="RefSeq" id="WP_016360488.1">
    <property type="nucleotide sequence ID" value="NZ_KE150238.1"/>
</dbReference>
<dbReference type="AlphaFoldDB" id="S2KTK0"/>
<dbReference type="EMBL" id="ADCP02000001">
    <property type="protein sequence ID" value="EPC05843.1"/>
    <property type="molecule type" value="Genomic_DNA"/>
</dbReference>
<evidence type="ECO:0000313" key="2">
    <source>
        <dbReference type="Proteomes" id="UP000006034"/>
    </source>
</evidence>
<accession>S2KTK0</accession>
<keyword evidence="2" id="KW-1185">Reference proteome</keyword>
<protein>
    <submittedName>
        <fullName evidence="1">Uncharacterized protein</fullName>
    </submittedName>
</protein>